<feature type="compositionally biased region" description="Pro residues" evidence="1">
    <location>
        <begin position="431"/>
        <end position="454"/>
    </location>
</feature>
<feature type="region of interest" description="Disordered" evidence="1">
    <location>
        <begin position="1"/>
        <end position="511"/>
    </location>
</feature>
<feature type="compositionally biased region" description="Pro residues" evidence="1">
    <location>
        <begin position="398"/>
        <end position="412"/>
    </location>
</feature>
<dbReference type="Proteomes" id="UP001183607">
    <property type="component" value="Unassembled WGS sequence"/>
</dbReference>
<evidence type="ECO:0000256" key="1">
    <source>
        <dbReference type="SAM" id="MobiDB-lite"/>
    </source>
</evidence>
<feature type="compositionally biased region" description="Basic and acidic residues" evidence="1">
    <location>
        <begin position="25"/>
        <end position="37"/>
    </location>
</feature>
<evidence type="ECO:0000313" key="4">
    <source>
        <dbReference type="Proteomes" id="UP001183607"/>
    </source>
</evidence>
<proteinExistence type="predicted"/>
<feature type="compositionally biased region" description="Low complexity" evidence="1">
    <location>
        <begin position="414"/>
        <end position="430"/>
    </location>
</feature>
<gene>
    <name evidence="3" type="ORF">RM574_14285</name>
</gene>
<comment type="caution">
    <text evidence="3">The sequence shown here is derived from an EMBL/GenBank/DDBJ whole genome shotgun (WGS) entry which is preliminary data.</text>
</comment>
<feature type="compositionally biased region" description="Low complexity" evidence="1">
    <location>
        <begin position="382"/>
        <end position="397"/>
    </location>
</feature>
<feature type="compositionally biased region" description="Pro residues" evidence="1">
    <location>
        <begin position="372"/>
        <end position="381"/>
    </location>
</feature>
<sequence length="797" mass="82599">MSQQGDARDDDWWDQLYEESAPDTGPDRAADTLDDRFASAVHTVKPPQEPVDRADSPPPWTPGPPPASPRSSAPAPPEPAAPWPVAERLGRPYVPGARPLPADAEDEGPRPQETGDNPPLPQRPLPREAEGNPPLPQRPRAAGTADSPPLPQRPPRRPPATPDGFNGWFGTSPERSPGETPPPPLPAEWTGVAPRRRPGPPVDGTGTPEAEPRAEESAPGGPGPAGTEKRGEPAGESARDETAPSGAGRGGPQGPVAHETGTTAEGTAPEAPPEPDEPEGFGPVRGAFARGTSDATTTARDEPEPVRSEWTPPEPAWGEWAPPAPLPSEPSPPAPVRDEPAPPPRVPRHALPPSPPQRADADPAPTAQGTPDQPPSPPGGPAPWQGAPPRTDNAATAPVPPRPVPGLPPGGPAWPGTGAESTASPTAPSQAPVPPPSPAASSPAPVPPPSPTAPSPRAQRSASPGESARPGPGETSPEASGPPVAPPVSYVGDRPPTYEAEPTALAESDPGALDAYVPDTVLEGGRFGGSTLRAVSQRGDSARYRGEARRDALLVVRFGAGEDGIVLVATATGARACPEAHRAATEAVRSIAAAVGRSHRRLADDIRAARRGDLKSGLHRLTDRTLGRLRAAAAERGLAPEEYTASLRCLLLPTDAQCRTRVFFGAGEGGLFRLRGGELRDIEPEVPTDGQPRSGPEAGALTLDPGIGRPPSPYAPVEEPRREPFRFHASIARSGDVLLLCGTGLAEPLRGSPPLASRLAEEWSAPEPPGLAAFLATSQTRVKGYADDRTLAAVWER</sequence>
<feature type="compositionally biased region" description="Pro residues" evidence="1">
    <location>
        <begin position="56"/>
        <end position="82"/>
    </location>
</feature>
<feature type="compositionally biased region" description="Acidic residues" evidence="1">
    <location>
        <begin position="8"/>
        <end position="21"/>
    </location>
</feature>
<dbReference type="Pfam" id="PF13672">
    <property type="entry name" value="PP2C_2"/>
    <property type="match status" value="1"/>
</dbReference>
<feature type="region of interest" description="Disordered" evidence="1">
    <location>
        <begin position="684"/>
        <end position="719"/>
    </location>
</feature>
<name>A0ABD5E5M0_9ACTN</name>
<organism evidence="3 4">
    <name type="scientific">Streptomyces evansiae</name>
    <dbReference type="NCBI Taxonomy" id="3075535"/>
    <lineage>
        <taxon>Bacteria</taxon>
        <taxon>Bacillati</taxon>
        <taxon>Actinomycetota</taxon>
        <taxon>Actinomycetes</taxon>
        <taxon>Kitasatosporales</taxon>
        <taxon>Streptomycetaceae</taxon>
        <taxon>Streptomyces</taxon>
    </lineage>
</organism>
<feature type="compositionally biased region" description="Basic and acidic residues" evidence="1">
    <location>
        <begin position="227"/>
        <end position="242"/>
    </location>
</feature>
<protein>
    <submittedName>
        <fullName evidence="3">Protein phosphatase 2C domain-containing protein</fullName>
    </submittedName>
</protein>
<dbReference type="InterPro" id="IPR001932">
    <property type="entry name" value="PPM-type_phosphatase-like_dom"/>
</dbReference>
<feature type="compositionally biased region" description="Pro residues" evidence="1">
    <location>
        <begin position="148"/>
        <end position="161"/>
    </location>
</feature>
<dbReference type="AlphaFoldDB" id="A0ABD5E5M0"/>
<accession>A0ABD5E5M0</accession>
<dbReference type="RefSeq" id="WP_311677097.1">
    <property type="nucleotide sequence ID" value="NZ_JAVRER010000019.1"/>
</dbReference>
<feature type="compositionally biased region" description="Low complexity" evidence="1">
    <location>
        <begin position="455"/>
        <end position="464"/>
    </location>
</feature>
<dbReference type="EMBL" id="JAVRER010000019">
    <property type="protein sequence ID" value="MDT0416658.1"/>
    <property type="molecule type" value="Genomic_DNA"/>
</dbReference>
<evidence type="ECO:0000313" key="3">
    <source>
        <dbReference type="EMBL" id="MDT0416658.1"/>
    </source>
</evidence>
<evidence type="ECO:0000259" key="2">
    <source>
        <dbReference type="Pfam" id="PF13672"/>
    </source>
</evidence>
<feature type="compositionally biased region" description="Pro residues" evidence="1">
    <location>
        <begin position="322"/>
        <end position="356"/>
    </location>
</feature>
<feature type="domain" description="PPM-type phosphatase" evidence="2">
    <location>
        <begin position="538"/>
        <end position="770"/>
    </location>
</feature>
<reference evidence="4" key="1">
    <citation type="submission" date="2023-07" db="EMBL/GenBank/DDBJ databases">
        <title>30 novel species of actinomycetes from the DSMZ collection.</title>
        <authorList>
            <person name="Nouioui I."/>
        </authorList>
    </citation>
    <scope>NUCLEOTIDE SEQUENCE [LARGE SCALE GENOMIC DNA]</scope>
    <source>
        <strain evidence="4">DSM 41982</strain>
    </source>
</reference>
<feature type="compositionally biased region" description="Low complexity" evidence="1">
    <location>
        <begin position="257"/>
        <end position="269"/>
    </location>
</feature>